<keyword evidence="2" id="KW-0285">Flavoprotein</keyword>
<evidence type="ECO:0000313" key="8">
    <source>
        <dbReference type="EMBL" id="TGD19448.1"/>
    </source>
</evidence>
<feature type="binding site" evidence="4">
    <location>
        <position position="299"/>
    </location>
    <ligand>
        <name>FAD</name>
        <dbReference type="ChEBI" id="CHEBI:57692"/>
    </ligand>
</feature>
<feature type="binding site" evidence="4">
    <location>
        <position position="259"/>
    </location>
    <ligand>
        <name>NAD(+)</name>
        <dbReference type="ChEBI" id="CHEBI:57540"/>
    </ligand>
</feature>
<evidence type="ECO:0000259" key="7">
    <source>
        <dbReference type="Pfam" id="PF07992"/>
    </source>
</evidence>
<proteinExistence type="inferred from homology"/>
<dbReference type="PRINTS" id="PR00411">
    <property type="entry name" value="PNDRDTASEI"/>
</dbReference>
<dbReference type="Gene3D" id="3.30.390.30">
    <property type="match status" value="1"/>
</dbReference>
<dbReference type="EMBL" id="RKLX01000005">
    <property type="protein sequence ID" value="TGD19448.1"/>
    <property type="molecule type" value="Genomic_DNA"/>
</dbReference>
<dbReference type="AlphaFoldDB" id="A0A4Z0JAN1"/>
<dbReference type="PANTHER" id="PTHR43014:SF5">
    <property type="entry name" value="GLUTATHIONE REDUCTASE (NADPH)"/>
    <property type="match status" value="1"/>
</dbReference>
<comment type="caution">
    <text evidence="8">The sequence shown here is derived from an EMBL/GenBank/DDBJ whole genome shotgun (WGS) entry which is preliminary data.</text>
</comment>
<evidence type="ECO:0000256" key="5">
    <source>
        <dbReference type="PIRSR" id="PIRSR000350-4"/>
    </source>
</evidence>
<dbReference type="InterPro" id="IPR036188">
    <property type="entry name" value="FAD/NAD-bd_sf"/>
</dbReference>
<keyword evidence="4" id="KW-0520">NAD</keyword>
<evidence type="ECO:0000313" key="9">
    <source>
        <dbReference type="Proteomes" id="UP000297348"/>
    </source>
</evidence>
<reference evidence="8 9" key="1">
    <citation type="submission" date="2018-10" db="EMBL/GenBank/DDBJ databases">
        <title>Lactobacillus sp. R7 and Lactobacillus sp. R19 isolated from fermented mustard green product of Taiwan.</title>
        <authorList>
            <person name="Lin S.-T."/>
        </authorList>
    </citation>
    <scope>NUCLEOTIDE SEQUENCE [LARGE SCALE GENOMIC DNA]</scope>
    <source>
        <strain evidence="8 9">BCRC 81129</strain>
    </source>
</reference>
<keyword evidence="4" id="KW-0547">Nucleotide-binding</keyword>
<evidence type="ECO:0000259" key="6">
    <source>
        <dbReference type="Pfam" id="PF02852"/>
    </source>
</evidence>
<dbReference type="Gene3D" id="3.50.50.60">
    <property type="entry name" value="FAD/NAD(P)-binding domain"/>
    <property type="match status" value="2"/>
</dbReference>
<dbReference type="InterPro" id="IPR001100">
    <property type="entry name" value="Pyr_nuc-diS_OxRdtase"/>
</dbReference>
<dbReference type="SUPFAM" id="SSF51905">
    <property type="entry name" value="FAD/NAD(P)-binding domain"/>
    <property type="match status" value="1"/>
</dbReference>
<keyword evidence="9" id="KW-1185">Reference proteome</keyword>
<dbReference type="GO" id="GO:0016491">
    <property type="term" value="F:oxidoreductase activity"/>
    <property type="evidence" value="ECO:0007669"/>
    <property type="project" value="InterPro"/>
</dbReference>
<dbReference type="OrthoDB" id="9800167at2"/>
<dbReference type="SUPFAM" id="SSF55424">
    <property type="entry name" value="FAD/NAD-linked reductases, dimerisation (C-terminal) domain"/>
    <property type="match status" value="1"/>
</dbReference>
<keyword evidence="3 4" id="KW-0274">FAD</keyword>
<feature type="disulfide bond" description="Redox-active" evidence="5">
    <location>
        <begin position="42"/>
        <end position="47"/>
    </location>
</feature>
<gene>
    <name evidence="8" type="ORF">EGT51_04570</name>
</gene>
<comment type="similarity">
    <text evidence="1">Belongs to the class-I pyridine nucleotide-disulfide oxidoreductase family.</text>
</comment>
<dbReference type="PRINTS" id="PR00368">
    <property type="entry name" value="FADPNR"/>
</dbReference>
<dbReference type="PANTHER" id="PTHR43014">
    <property type="entry name" value="MERCURIC REDUCTASE"/>
    <property type="match status" value="1"/>
</dbReference>
<accession>A0A4Z0JAN1</accession>
<dbReference type="PIRSF" id="PIRSF000350">
    <property type="entry name" value="Mercury_reductase_MerA"/>
    <property type="match status" value="1"/>
</dbReference>
<protein>
    <submittedName>
        <fullName evidence="8">NAD(P)/FAD-dependent oxidoreductase</fullName>
    </submittedName>
</protein>
<comment type="cofactor">
    <cofactor evidence="4">
        <name>FAD</name>
        <dbReference type="ChEBI" id="CHEBI:57692"/>
    </cofactor>
    <text evidence="4">Binds 1 FAD per subunit.</text>
</comment>
<feature type="domain" description="Pyridine nucleotide-disulphide oxidoreductase dimerisation" evidence="6">
    <location>
        <begin position="335"/>
        <end position="436"/>
    </location>
</feature>
<dbReference type="InterPro" id="IPR004099">
    <property type="entry name" value="Pyr_nucl-diS_OxRdtase_dimer"/>
</dbReference>
<feature type="binding site" evidence="4">
    <location>
        <position position="195"/>
    </location>
    <ligand>
        <name>NAD(+)</name>
        <dbReference type="ChEBI" id="CHEBI:57540"/>
    </ligand>
</feature>
<name>A0A4Z0JAN1_9LACO</name>
<organism evidence="8 9">
    <name type="scientific">Levilactobacillus suantsaiihabitans</name>
    <dbReference type="NCBI Taxonomy" id="2487722"/>
    <lineage>
        <taxon>Bacteria</taxon>
        <taxon>Bacillati</taxon>
        <taxon>Bacillota</taxon>
        <taxon>Bacilli</taxon>
        <taxon>Lactobacillales</taxon>
        <taxon>Lactobacillaceae</taxon>
        <taxon>Levilactobacillus</taxon>
    </lineage>
</organism>
<feature type="binding site" evidence="4">
    <location>
        <begin position="172"/>
        <end position="179"/>
    </location>
    <ligand>
        <name>NAD(+)</name>
        <dbReference type="ChEBI" id="CHEBI:57540"/>
    </ligand>
</feature>
<sequence length="458" mass="48999">MTQEYDVAFIGSGHANWHAAVTLKQAGKSVVIIEKDLLGGTCTNYGCDAKILLDGPAELLARLRRYSTVGVDTTAHVDWQQFMAYKHQVIDPLPTQMAGMFDQLGIDVIQGSAILMGDHLIQVGKQVIQATNIVLGTGQRSKRLGIVGKEFLHDSREFLDLPELPQHITFIGAGIITLEFASFVMALGSQVTILEHGDRAARGFDAQHVGKLITQMENDGATFYFGETALAVDVTTDGYQVTTTSGLSVDTNYVVDATGREANVTHLGLENAGIHTNHFGIVVDDHLRANGANIYASGDVVAKLQPKLTPTATFESNYIAGQILGDTAPISYPAIPSVLFALPRLAQVGVTTDQAAAHPSDYHTQTIPFGQLLAFEYQNETTAELTAVLNTHNQLVGAAIYGLDAPDLINVLTLIIDQQLTGTALSRLIMAFPTPTQGIIDALLPAMLAPQAADTPAD</sequence>
<dbReference type="Pfam" id="PF02852">
    <property type="entry name" value="Pyr_redox_dim"/>
    <property type="match status" value="1"/>
</dbReference>
<evidence type="ECO:0000256" key="4">
    <source>
        <dbReference type="PIRSR" id="PIRSR000350-3"/>
    </source>
</evidence>
<dbReference type="RefSeq" id="WP_135367582.1">
    <property type="nucleotide sequence ID" value="NZ_RKLX01000005.1"/>
</dbReference>
<dbReference type="Pfam" id="PF07992">
    <property type="entry name" value="Pyr_redox_2"/>
    <property type="match status" value="1"/>
</dbReference>
<evidence type="ECO:0000256" key="3">
    <source>
        <dbReference type="ARBA" id="ARBA00022827"/>
    </source>
</evidence>
<dbReference type="InterPro" id="IPR016156">
    <property type="entry name" value="FAD/NAD-linked_Rdtase_dimer_sf"/>
</dbReference>
<dbReference type="InterPro" id="IPR023753">
    <property type="entry name" value="FAD/NAD-binding_dom"/>
</dbReference>
<evidence type="ECO:0000256" key="1">
    <source>
        <dbReference type="ARBA" id="ARBA00007532"/>
    </source>
</evidence>
<evidence type="ECO:0000256" key="2">
    <source>
        <dbReference type="ARBA" id="ARBA00022630"/>
    </source>
</evidence>
<feature type="domain" description="FAD/NAD(P)-binding" evidence="7">
    <location>
        <begin position="5"/>
        <end position="313"/>
    </location>
</feature>
<dbReference type="GO" id="GO:0000166">
    <property type="term" value="F:nucleotide binding"/>
    <property type="evidence" value="ECO:0007669"/>
    <property type="project" value="UniProtKB-KW"/>
</dbReference>
<dbReference type="Proteomes" id="UP000297348">
    <property type="component" value="Unassembled WGS sequence"/>
</dbReference>